<evidence type="ECO:0000256" key="2">
    <source>
        <dbReference type="ARBA" id="ARBA00009773"/>
    </source>
</evidence>
<evidence type="ECO:0000313" key="8">
    <source>
        <dbReference type="Proteomes" id="UP000233517"/>
    </source>
</evidence>
<sequence>MEKFMNSKRDRINYKAFLFFLIFLALFLVFILFRPFLVEIIIAAVLSSVFYRPYDKLKSILFNRKYLASFLMCFLLLLLVIVPVINLIVYTGKKAPVAFNTVSEILSKTDVLQNQVFDRFNLSGVGSEEIKKTIIDMTKNVSDLLVNGATVFIKGTTNFVFSLVIILLTMFFFFVDGDRMMKKMILWSPLPNKYDLELIKKFKQVSRVTLISIFVTALAQGLIGALGFLIIGWPFIFVFVVMAFLSLIPYIGSSIFYIPVAIYLVLSGDPWQGVFVVAWCWLVVSNIDELIRAYIIKGRSEVNPIFIIFSIMGGVIIFGFWGVVIGPLIVALVTTIFHIYELEYKSELEQ</sequence>
<gene>
    <name evidence="7" type="ORF">CVU82_03035</name>
</gene>
<feature type="transmembrane region" description="Helical" evidence="6">
    <location>
        <begin position="66"/>
        <end position="90"/>
    </location>
</feature>
<evidence type="ECO:0000256" key="1">
    <source>
        <dbReference type="ARBA" id="ARBA00004141"/>
    </source>
</evidence>
<evidence type="ECO:0000256" key="6">
    <source>
        <dbReference type="SAM" id="Phobius"/>
    </source>
</evidence>
<dbReference type="EMBL" id="PHAI01000002">
    <property type="protein sequence ID" value="PKM91544.1"/>
    <property type="molecule type" value="Genomic_DNA"/>
</dbReference>
<feature type="transmembrane region" description="Helical" evidence="6">
    <location>
        <begin position="151"/>
        <end position="175"/>
    </location>
</feature>
<evidence type="ECO:0000256" key="3">
    <source>
        <dbReference type="ARBA" id="ARBA00022692"/>
    </source>
</evidence>
<reference evidence="7 8" key="1">
    <citation type="journal article" date="2017" name="ISME J.">
        <title>Potential for microbial H2 and metal transformations associated with novel bacteria and archaea in deep terrestrial subsurface sediments.</title>
        <authorList>
            <person name="Hernsdorf A.W."/>
            <person name="Amano Y."/>
            <person name="Miyakawa K."/>
            <person name="Ise K."/>
            <person name="Suzuki Y."/>
            <person name="Anantharaman K."/>
            <person name="Probst A."/>
            <person name="Burstein D."/>
            <person name="Thomas B.C."/>
            <person name="Banfield J.F."/>
        </authorList>
    </citation>
    <scope>NUCLEOTIDE SEQUENCE [LARGE SCALE GENOMIC DNA]</scope>
    <source>
        <strain evidence="7">HGW-Falkowbacteria-1</strain>
    </source>
</reference>
<dbReference type="GO" id="GO:0016020">
    <property type="term" value="C:membrane"/>
    <property type="evidence" value="ECO:0007669"/>
    <property type="project" value="UniProtKB-SubCell"/>
</dbReference>
<feature type="transmembrane region" description="Helical" evidence="6">
    <location>
        <begin position="12"/>
        <end position="30"/>
    </location>
</feature>
<evidence type="ECO:0000256" key="5">
    <source>
        <dbReference type="ARBA" id="ARBA00023136"/>
    </source>
</evidence>
<keyword evidence="3 6" id="KW-0812">Transmembrane</keyword>
<protein>
    <recommendedName>
        <fullName evidence="9">AI-2E family transporter</fullName>
    </recommendedName>
</protein>
<keyword evidence="5 6" id="KW-0472">Membrane</keyword>
<evidence type="ECO:0008006" key="9">
    <source>
        <dbReference type="Google" id="ProtNLM"/>
    </source>
</evidence>
<proteinExistence type="inferred from homology"/>
<dbReference type="PANTHER" id="PTHR21716">
    <property type="entry name" value="TRANSMEMBRANE PROTEIN"/>
    <property type="match status" value="1"/>
</dbReference>
<comment type="subcellular location">
    <subcellularLocation>
        <location evidence="1">Membrane</location>
        <topology evidence="1">Multi-pass membrane protein</topology>
    </subcellularLocation>
</comment>
<accession>A0A2N2E9X7</accession>
<dbReference type="AlphaFoldDB" id="A0A2N2E9X7"/>
<feature type="transmembrane region" description="Helical" evidence="6">
    <location>
        <begin position="273"/>
        <end position="295"/>
    </location>
</feature>
<name>A0A2N2E9X7_9BACT</name>
<feature type="transmembrane region" description="Helical" evidence="6">
    <location>
        <begin position="208"/>
        <end position="231"/>
    </location>
</feature>
<feature type="transmembrane region" description="Helical" evidence="6">
    <location>
        <begin position="307"/>
        <end position="340"/>
    </location>
</feature>
<dbReference type="Proteomes" id="UP000233517">
    <property type="component" value="Unassembled WGS sequence"/>
</dbReference>
<dbReference type="PANTHER" id="PTHR21716:SF4">
    <property type="entry name" value="TRANSMEMBRANE PROTEIN 245"/>
    <property type="match status" value="1"/>
</dbReference>
<keyword evidence="4 6" id="KW-1133">Transmembrane helix</keyword>
<comment type="caution">
    <text evidence="7">The sequence shown here is derived from an EMBL/GenBank/DDBJ whole genome shotgun (WGS) entry which is preliminary data.</text>
</comment>
<dbReference type="Pfam" id="PF01594">
    <property type="entry name" value="AI-2E_transport"/>
    <property type="match status" value="1"/>
</dbReference>
<feature type="transmembrane region" description="Helical" evidence="6">
    <location>
        <begin position="237"/>
        <end position="266"/>
    </location>
</feature>
<feature type="transmembrane region" description="Helical" evidence="6">
    <location>
        <begin position="36"/>
        <end position="54"/>
    </location>
</feature>
<organism evidence="7 8">
    <name type="scientific">Candidatus Falkowbacteria bacterium HGW-Falkowbacteria-1</name>
    <dbReference type="NCBI Taxonomy" id="2013768"/>
    <lineage>
        <taxon>Bacteria</taxon>
        <taxon>Candidatus Falkowiibacteriota</taxon>
    </lineage>
</organism>
<dbReference type="InterPro" id="IPR002549">
    <property type="entry name" value="AI-2E-like"/>
</dbReference>
<evidence type="ECO:0000256" key="4">
    <source>
        <dbReference type="ARBA" id="ARBA00022989"/>
    </source>
</evidence>
<evidence type="ECO:0000313" key="7">
    <source>
        <dbReference type="EMBL" id="PKM91544.1"/>
    </source>
</evidence>
<comment type="similarity">
    <text evidence="2">Belongs to the autoinducer-2 exporter (AI-2E) (TC 2.A.86) family.</text>
</comment>